<dbReference type="KEGG" id="amr:AM1_3906"/>
<accession>B0C871</accession>
<evidence type="ECO:0000313" key="1">
    <source>
        <dbReference type="EMBL" id="ABW28891.1"/>
    </source>
</evidence>
<sequence>MALPTLKTRLLWSFNNLIPGSSAAKDASQGIYDNDQMLNS</sequence>
<dbReference type="Proteomes" id="UP000000268">
    <property type="component" value="Chromosome"/>
</dbReference>
<reference evidence="1 2" key="1">
    <citation type="journal article" date="2008" name="Proc. Natl. Acad. Sci. U.S.A.">
        <title>Niche adaptation and genome expansion in the chlorophyll d-producing cyanobacterium Acaryochloris marina.</title>
        <authorList>
            <person name="Swingley W.D."/>
            <person name="Chen M."/>
            <person name="Cheung P.C."/>
            <person name="Conrad A.L."/>
            <person name="Dejesa L.C."/>
            <person name="Hao J."/>
            <person name="Honchak B.M."/>
            <person name="Karbach L.E."/>
            <person name="Kurdoglu A."/>
            <person name="Lahiri S."/>
            <person name="Mastrian S.D."/>
            <person name="Miyashita H."/>
            <person name="Page L."/>
            <person name="Ramakrishna P."/>
            <person name="Satoh S."/>
            <person name="Sattley W.M."/>
            <person name="Shimada Y."/>
            <person name="Taylor H.L."/>
            <person name="Tomo T."/>
            <person name="Tsuchiya T."/>
            <person name="Wang Z.T."/>
            <person name="Raymond J."/>
            <person name="Mimuro M."/>
            <person name="Blankenship R.E."/>
            <person name="Touchman J.W."/>
        </authorList>
    </citation>
    <scope>NUCLEOTIDE SEQUENCE [LARGE SCALE GENOMIC DNA]</scope>
    <source>
        <strain evidence="2">MBIC 11017</strain>
    </source>
</reference>
<evidence type="ECO:0000313" key="2">
    <source>
        <dbReference type="Proteomes" id="UP000000268"/>
    </source>
</evidence>
<name>B0C871_ACAM1</name>
<dbReference type="HOGENOM" id="CLU_3283122_0_0_3"/>
<proteinExistence type="predicted"/>
<dbReference type="EMBL" id="CP000828">
    <property type="protein sequence ID" value="ABW28891.1"/>
    <property type="molecule type" value="Genomic_DNA"/>
</dbReference>
<keyword evidence="2" id="KW-1185">Reference proteome</keyword>
<organism evidence="1 2">
    <name type="scientific">Acaryochloris marina (strain MBIC 11017)</name>
    <dbReference type="NCBI Taxonomy" id="329726"/>
    <lineage>
        <taxon>Bacteria</taxon>
        <taxon>Bacillati</taxon>
        <taxon>Cyanobacteriota</taxon>
        <taxon>Cyanophyceae</taxon>
        <taxon>Acaryochloridales</taxon>
        <taxon>Acaryochloridaceae</taxon>
        <taxon>Acaryochloris</taxon>
    </lineage>
</organism>
<gene>
    <name evidence="1" type="ordered locus">AM1_3906</name>
</gene>
<protein>
    <submittedName>
        <fullName evidence="1">Uncharacterized protein</fullName>
    </submittedName>
</protein>
<dbReference type="AlphaFoldDB" id="B0C871"/>